<keyword evidence="2 5" id="KW-0963">Cytoplasm</keyword>
<evidence type="ECO:0000313" key="6">
    <source>
        <dbReference type="EMBL" id="BDR56046.1"/>
    </source>
</evidence>
<dbReference type="GO" id="GO:0051500">
    <property type="term" value="F:D-tyrosyl-tRNA(Tyr) deacylase activity"/>
    <property type="evidence" value="ECO:0007669"/>
    <property type="project" value="TreeGrafter"/>
</dbReference>
<comment type="function">
    <text evidence="5">An aminoacyl-tRNA editing enzyme that deacylates mischarged D-aminoacyl-tRNAs. Also deacylates mischarged glycyl-tRNA(Ala), protecting cells against glycine mischarging by AlaRS. Acts via tRNA-based rather than protein-based catalysis; rejects L-amino acids rather than detecting D-amino acids in the active site. By recycling D-aminoacyl-tRNA to D-amino acids and free tRNA molecules, this enzyme counteracts the toxicity associated with the formation of D-aminoacyl-tRNA entities in vivo and helps enforce protein L-homochirality.</text>
</comment>
<comment type="subunit">
    <text evidence="5">Homodimer.</text>
</comment>
<keyword evidence="7" id="KW-1185">Reference proteome</keyword>
<keyword evidence="4 5" id="KW-0694">RNA-binding</keyword>
<evidence type="ECO:0000256" key="5">
    <source>
        <dbReference type="HAMAP-Rule" id="MF_00518"/>
    </source>
</evidence>
<name>A0AAU9CUI3_9LACO</name>
<dbReference type="Pfam" id="PF02580">
    <property type="entry name" value="Tyr_Deacylase"/>
    <property type="match status" value="1"/>
</dbReference>
<dbReference type="GO" id="GO:0000049">
    <property type="term" value="F:tRNA binding"/>
    <property type="evidence" value="ECO:0007669"/>
    <property type="project" value="UniProtKB-UniRule"/>
</dbReference>
<comment type="similarity">
    <text evidence="1 5">Belongs to the DTD family.</text>
</comment>
<dbReference type="KEGG" id="xak:KIMC2_06080"/>
<gene>
    <name evidence="5 6" type="primary">dtd</name>
    <name evidence="6" type="ORF">KIMC2_06080</name>
</gene>
<keyword evidence="3 5" id="KW-0820">tRNA-binding</keyword>
<evidence type="ECO:0000256" key="1">
    <source>
        <dbReference type="ARBA" id="ARBA00009673"/>
    </source>
</evidence>
<feature type="short sequence motif" description="Gly-cisPro motif, important for rejection of L-amino acids" evidence="5">
    <location>
        <begin position="137"/>
        <end position="138"/>
    </location>
</feature>
<sequence length="151" mass="16621">MKVVLTTVKEAAVTVDEKLINQIGRGFLLLIGAEEGDTENDVLKLVEKISKLRVFPDQDDKINLSLKDIKGEVLAVSQFTLAADIKKGNRPSFVSAMSYDNALILYNFFLKKLNDLGIKTLPGEYGAHMEVSSINDGPFTLILQSHNGVLK</sequence>
<dbReference type="Gene3D" id="3.50.80.10">
    <property type="entry name" value="D-tyrosyl-tRNA(Tyr) deacylase"/>
    <property type="match status" value="1"/>
</dbReference>
<dbReference type="NCBIfam" id="TIGR00256">
    <property type="entry name" value="D-aminoacyl-tRNA deacylase"/>
    <property type="match status" value="1"/>
</dbReference>
<comment type="domain">
    <text evidence="5">A Gly-cisPro motif from one monomer fits into the active site of the other monomer to allow specific chiral rejection of L-amino acids.</text>
</comment>
<protein>
    <recommendedName>
        <fullName evidence="5">D-aminoacyl-tRNA deacylase</fullName>
        <shortName evidence="5">DTD</shortName>
        <ecNumber evidence="5">3.1.1.96</ecNumber>
    </recommendedName>
    <alternativeName>
        <fullName evidence="5">Gly-tRNA(Ala) deacylase</fullName>
        <ecNumber evidence="5">3.1.1.-</ecNumber>
    </alternativeName>
</protein>
<keyword evidence="5" id="KW-0378">Hydrolase</keyword>
<reference evidence="6 7" key="1">
    <citation type="journal article" date="2023" name="Microbiol. Spectr.">
        <title>Symbiosis of Carpenter Bees with Uncharacterized Lactic Acid Bacteria Showing NAD Auxotrophy.</title>
        <authorList>
            <person name="Kawasaki S."/>
            <person name="Ozawa K."/>
            <person name="Mori T."/>
            <person name="Yamamoto A."/>
            <person name="Ito M."/>
            <person name="Ohkuma M."/>
            <person name="Sakamoto M."/>
            <person name="Matsutani M."/>
        </authorList>
    </citation>
    <scope>NUCLEOTIDE SEQUENCE [LARGE SCALE GENOMIC DNA]</scope>
    <source>
        <strain evidence="6 7">KimC2</strain>
    </source>
</reference>
<evidence type="ECO:0000256" key="2">
    <source>
        <dbReference type="ARBA" id="ARBA00022490"/>
    </source>
</evidence>
<comment type="catalytic activity">
    <reaction evidence="5">
        <text>glycyl-tRNA(Ala) + H2O = tRNA(Ala) + glycine + H(+)</text>
        <dbReference type="Rhea" id="RHEA:53744"/>
        <dbReference type="Rhea" id="RHEA-COMP:9657"/>
        <dbReference type="Rhea" id="RHEA-COMP:13640"/>
        <dbReference type="ChEBI" id="CHEBI:15377"/>
        <dbReference type="ChEBI" id="CHEBI:15378"/>
        <dbReference type="ChEBI" id="CHEBI:57305"/>
        <dbReference type="ChEBI" id="CHEBI:78442"/>
        <dbReference type="ChEBI" id="CHEBI:78522"/>
    </reaction>
</comment>
<dbReference type="PANTHER" id="PTHR10472">
    <property type="entry name" value="D-TYROSYL-TRNA TYR DEACYLASE"/>
    <property type="match status" value="1"/>
</dbReference>
<dbReference type="GO" id="GO:0005737">
    <property type="term" value="C:cytoplasm"/>
    <property type="evidence" value="ECO:0007669"/>
    <property type="project" value="UniProtKB-SubCell"/>
</dbReference>
<dbReference type="EC" id="3.1.1.-" evidence="5"/>
<dbReference type="FunFam" id="3.50.80.10:FF:000001">
    <property type="entry name" value="D-aminoacyl-tRNA deacylase"/>
    <property type="match status" value="1"/>
</dbReference>
<dbReference type="EC" id="3.1.1.96" evidence="5"/>
<organism evidence="6 7">
    <name type="scientific">Xylocopilactobacillus apis</name>
    <dbReference type="NCBI Taxonomy" id="2932183"/>
    <lineage>
        <taxon>Bacteria</taxon>
        <taxon>Bacillati</taxon>
        <taxon>Bacillota</taxon>
        <taxon>Bacilli</taxon>
        <taxon>Lactobacillales</taxon>
        <taxon>Lactobacillaceae</taxon>
        <taxon>Xylocopilactobacillus</taxon>
    </lineage>
</organism>
<dbReference type="HAMAP" id="MF_00518">
    <property type="entry name" value="Deacylase_Dtd"/>
    <property type="match status" value="1"/>
</dbReference>
<dbReference type="SUPFAM" id="SSF69500">
    <property type="entry name" value="DTD-like"/>
    <property type="match status" value="1"/>
</dbReference>
<comment type="subcellular location">
    <subcellularLocation>
        <location evidence="5">Cytoplasm</location>
    </subcellularLocation>
</comment>
<dbReference type="EMBL" id="AP026801">
    <property type="protein sequence ID" value="BDR56046.1"/>
    <property type="molecule type" value="Genomic_DNA"/>
</dbReference>
<dbReference type="RefSeq" id="WP_317697890.1">
    <property type="nucleotide sequence ID" value="NZ_AP026801.1"/>
</dbReference>
<evidence type="ECO:0000256" key="3">
    <source>
        <dbReference type="ARBA" id="ARBA00022555"/>
    </source>
</evidence>
<dbReference type="GO" id="GO:0043908">
    <property type="term" value="F:Ser(Gly)-tRNA(Ala) hydrolase activity"/>
    <property type="evidence" value="ECO:0007669"/>
    <property type="project" value="UniProtKB-UniRule"/>
</dbReference>
<evidence type="ECO:0000313" key="7">
    <source>
        <dbReference type="Proteomes" id="UP001321804"/>
    </source>
</evidence>
<comment type="catalytic activity">
    <reaction evidence="5">
        <text>a D-aminoacyl-tRNA + H2O = a tRNA + a D-alpha-amino acid + H(+)</text>
        <dbReference type="Rhea" id="RHEA:13953"/>
        <dbReference type="Rhea" id="RHEA-COMP:10123"/>
        <dbReference type="Rhea" id="RHEA-COMP:10124"/>
        <dbReference type="ChEBI" id="CHEBI:15377"/>
        <dbReference type="ChEBI" id="CHEBI:15378"/>
        <dbReference type="ChEBI" id="CHEBI:59871"/>
        <dbReference type="ChEBI" id="CHEBI:78442"/>
        <dbReference type="ChEBI" id="CHEBI:79333"/>
        <dbReference type="EC" id="3.1.1.96"/>
    </reaction>
</comment>
<dbReference type="GO" id="GO:0106026">
    <property type="term" value="F:Gly-tRNA(Ala) deacylase activity"/>
    <property type="evidence" value="ECO:0007669"/>
    <property type="project" value="UniProtKB-UniRule"/>
</dbReference>
<dbReference type="AlphaFoldDB" id="A0AAU9CUI3"/>
<dbReference type="PANTHER" id="PTHR10472:SF5">
    <property type="entry name" value="D-AMINOACYL-TRNA DEACYLASE 1"/>
    <property type="match status" value="1"/>
</dbReference>
<dbReference type="InterPro" id="IPR003732">
    <property type="entry name" value="Daa-tRNA_deacyls_DTD"/>
</dbReference>
<accession>A0AAU9CUI3</accession>
<proteinExistence type="inferred from homology"/>
<evidence type="ECO:0000256" key="4">
    <source>
        <dbReference type="ARBA" id="ARBA00022884"/>
    </source>
</evidence>
<dbReference type="Proteomes" id="UP001321804">
    <property type="component" value="Chromosome"/>
</dbReference>
<dbReference type="GO" id="GO:0019478">
    <property type="term" value="P:D-amino acid catabolic process"/>
    <property type="evidence" value="ECO:0007669"/>
    <property type="project" value="UniProtKB-UniRule"/>
</dbReference>
<dbReference type="InterPro" id="IPR023509">
    <property type="entry name" value="DTD-like_sf"/>
</dbReference>